<evidence type="ECO:0000259" key="2">
    <source>
        <dbReference type="PROSITE" id="PS50127"/>
    </source>
</evidence>
<protein>
    <recommendedName>
        <fullName evidence="2">UBC core domain-containing protein</fullName>
    </recommendedName>
</protein>
<gene>
    <name evidence="3" type="ORF">C0Q70_18486</name>
</gene>
<dbReference type="PANTHER" id="PTHR24067">
    <property type="entry name" value="UBIQUITIN-CONJUGATING ENZYME E2"/>
    <property type="match status" value="1"/>
</dbReference>
<feature type="domain" description="UBC core" evidence="2">
    <location>
        <begin position="81"/>
        <end position="229"/>
    </location>
</feature>
<dbReference type="AlphaFoldDB" id="A0A2T7NGR8"/>
<dbReference type="CDD" id="cd23814">
    <property type="entry name" value="UEV_AKTIP"/>
    <property type="match status" value="1"/>
</dbReference>
<dbReference type="PROSITE" id="PS50127">
    <property type="entry name" value="UBC_2"/>
    <property type="match status" value="1"/>
</dbReference>
<feature type="compositionally biased region" description="Low complexity" evidence="1">
    <location>
        <begin position="25"/>
        <end position="35"/>
    </location>
</feature>
<dbReference type="OrthoDB" id="5596422at2759"/>
<dbReference type="InterPro" id="IPR000608">
    <property type="entry name" value="UBC"/>
</dbReference>
<dbReference type="InterPro" id="IPR016135">
    <property type="entry name" value="UBQ-conjugating_enzyme/RWD"/>
</dbReference>
<feature type="region of interest" description="Disordered" evidence="1">
    <location>
        <begin position="25"/>
        <end position="67"/>
    </location>
</feature>
<dbReference type="SMART" id="SM00212">
    <property type="entry name" value="UBCc"/>
    <property type="match status" value="1"/>
</dbReference>
<dbReference type="Proteomes" id="UP000245119">
    <property type="component" value="Linkage Group LG12"/>
</dbReference>
<sequence>MYLSTCLPGALGLVNEEYSSDALSTSPSPLLSSSGVSGGEGRQLPSIPNPNRLTNNMDAAVKPSSKQVPPIRGTCGYGPFLQEYSMMAEYNQLLKQKLPGMYVMPSAKYRFLWNGVLFLREKLYAGGALRFTMTIPDNYPDGDCPDFVFEFPIFHPLVDPITGRVDVKRAFPKWRRNVDHLWQVLMYARKIFYKIETKAPLNIEAATLYEQNLDKFKQHVNDSIKAAKQRLMQSPSSDDPFALRFSPWTQPVHGEARQEMLKSKECHSREPSANPCDLGLSWMKPGCTQVFAYDDFGST</sequence>
<keyword evidence="4" id="KW-1185">Reference proteome</keyword>
<dbReference type="Pfam" id="PF00179">
    <property type="entry name" value="UQ_con"/>
    <property type="match status" value="1"/>
</dbReference>
<evidence type="ECO:0000313" key="3">
    <source>
        <dbReference type="EMBL" id="PVD20332.1"/>
    </source>
</evidence>
<name>A0A2T7NGR8_POMCA</name>
<dbReference type="STRING" id="400727.A0A2T7NGR8"/>
<evidence type="ECO:0000256" key="1">
    <source>
        <dbReference type="SAM" id="MobiDB-lite"/>
    </source>
</evidence>
<dbReference type="Gene3D" id="3.10.110.10">
    <property type="entry name" value="Ubiquitin Conjugating Enzyme"/>
    <property type="match status" value="1"/>
</dbReference>
<organism evidence="3 4">
    <name type="scientific">Pomacea canaliculata</name>
    <name type="common">Golden apple snail</name>
    <dbReference type="NCBI Taxonomy" id="400727"/>
    <lineage>
        <taxon>Eukaryota</taxon>
        <taxon>Metazoa</taxon>
        <taxon>Spiralia</taxon>
        <taxon>Lophotrochozoa</taxon>
        <taxon>Mollusca</taxon>
        <taxon>Gastropoda</taxon>
        <taxon>Caenogastropoda</taxon>
        <taxon>Architaenioglossa</taxon>
        <taxon>Ampullarioidea</taxon>
        <taxon>Ampullariidae</taxon>
        <taxon>Pomacea</taxon>
    </lineage>
</organism>
<proteinExistence type="predicted"/>
<dbReference type="InterPro" id="IPR050113">
    <property type="entry name" value="Ub_conjugating_enzyme"/>
</dbReference>
<accession>A0A2T7NGR8</accession>
<evidence type="ECO:0000313" key="4">
    <source>
        <dbReference type="Proteomes" id="UP000245119"/>
    </source>
</evidence>
<dbReference type="EMBL" id="PZQS01000012">
    <property type="protein sequence ID" value="PVD20332.1"/>
    <property type="molecule type" value="Genomic_DNA"/>
</dbReference>
<dbReference type="SUPFAM" id="SSF54495">
    <property type="entry name" value="UBC-like"/>
    <property type="match status" value="1"/>
</dbReference>
<reference evidence="3 4" key="1">
    <citation type="submission" date="2018-04" db="EMBL/GenBank/DDBJ databases">
        <title>The genome of golden apple snail Pomacea canaliculata provides insight into stress tolerance and invasive adaptation.</title>
        <authorList>
            <person name="Liu C."/>
            <person name="Liu B."/>
            <person name="Ren Y."/>
            <person name="Zhang Y."/>
            <person name="Wang H."/>
            <person name="Li S."/>
            <person name="Jiang F."/>
            <person name="Yin L."/>
            <person name="Zhang G."/>
            <person name="Qian W."/>
            <person name="Fan W."/>
        </authorList>
    </citation>
    <scope>NUCLEOTIDE SEQUENCE [LARGE SCALE GENOMIC DNA]</scope>
    <source>
        <strain evidence="3">SZHN2017</strain>
        <tissue evidence="3">Muscle</tissue>
    </source>
</reference>
<comment type="caution">
    <text evidence="3">The sequence shown here is derived from an EMBL/GenBank/DDBJ whole genome shotgun (WGS) entry which is preliminary data.</text>
</comment>